<feature type="region of interest" description="Disordered" evidence="1">
    <location>
        <begin position="1"/>
        <end position="34"/>
    </location>
</feature>
<evidence type="ECO:0000256" key="1">
    <source>
        <dbReference type="SAM" id="MobiDB-lite"/>
    </source>
</evidence>
<protein>
    <recommendedName>
        <fullName evidence="4">MarR family transcriptional regulator</fullName>
    </recommendedName>
</protein>
<feature type="compositionally biased region" description="Basic residues" evidence="1">
    <location>
        <begin position="11"/>
        <end position="26"/>
    </location>
</feature>
<feature type="region of interest" description="Disordered" evidence="1">
    <location>
        <begin position="151"/>
        <end position="184"/>
    </location>
</feature>
<proteinExistence type="predicted"/>
<name>A0ABT5BVW4_9BACT</name>
<organism evidence="2 3">
    <name type="scientific">Sorangium atrum</name>
    <dbReference type="NCBI Taxonomy" id="2995308"/>
    <lineage>
        <taxon>Bacteria</taxon>
        <taxon>Pseudomonadati</taxon>
        <taxon>Myxococcota</taxon>
        <taxon>Polyangia</taxon>
        <taxon>Polyangiales</taxon>
        <taxon>Polyangiaceae</taxon>
        <taxon>Sorangium</taxon>
    </lineage>
</organism>
<accession>A0ABT5BVW4</accession>
<evidence type="ECO:0008006" key="4">
    <source>
        <dbReference type="Google" id="ProtNLM"/>
    </source>
</evidence>
<reference evidence="2 3" key="1">
    <citation type="submission" date="2023-01" db="EMBL/GenBank/DDBJ databases">
        <title>Minimal conservation of predation-associated metabolite biosynthetic gene clusters underscores biosynthetic potential of Myxococcota including descriptions for ten novel species: Archangium lansinium sp. nov., Myxococcus landrumus sp. nov., Nannocystis bai.</title>
        <authorList>
            <person name="Ahearne A."/>
            <person name="Stevens C."/>
            <person name="Dowd S."/>
        </authorList>
    </citation>
    <scope>NUCLEOTIDE SEQUENCE [LARGE SCALE GENOMIC DNA]</scope>
    <source>
        <strain evidence="2 3">WIWO2</strain>
    </source>
</reference>
<dbReference type="Proteomes" id="UP001217485">
    <property type="component" value="Unassembled WGS sequence"/>
</dbReference>
<dbReference type="EMBL" id="JAQNDK010000001">
    <property type="protein sequence ID" value="MDC0678281.1"/>
    <property type="molecule type" value="Genomic_DNA"/>
</dbReference>
<keyword evidence="3" id="KW-1185">Reference proteome</keyword>
<comment type="caution">
    <text evidence="2">The sequence shown here is derived from an EMBL/GenBank/DDBJ whole genome shotgun (WGS) entry which is preliminary data.</text>
</comment>
<gene>
    <name evidence="2" type="ORF">POL72_11095</name>
</gene>
<dbReference type="RefSeq" id="WP_272095072.1">
    <property type="nucleotide sequence ID" value="NZ_JAQNDK010000001.1"/>
</dbReference>
<feature type="compositionally biased region" description="Low complexity" evidence="1">
    <location>
        <begin position="164"/>
        <end position="184"/>
    </location>
</feature>
<sequence>MTTKDNGQKHLSTRKRTSRAPKKRKKSVDAREANGGLTGKQALALWELVIMGDGKTASQRSVELDRSEVKGLESARLITVEKGPRKKDPTWGSKLHVTDAGWEWANHQGLGARLSQTKAAAPVLAALLAKVGAYLEYHNLALAHLMRPRPADKEQDGVASTAVAPQTGPAPGEGAPTAPGEAAPAALEDRIRAAYLHVTGGALNQYVRLALLRAQLRDEQVEAVDAVLRGMQEKGGAVLYPIDDPQRIRPEDDAAALRVSGERRDLLCIEG</sequence>
<evidence type="ECO:0000313" key="3">
    <source>
        <dbReference type="Proteomes" id="UP001217485"/>
    </source>
</evidence>
<evidence type="ECO:0000313" key="2">
    <source>
        <dbReference type="EMBL" id="MDC0678281.1"/>
    </source>
</evidence>